<feature type="compositionally biased region" description="Polar residues" evidence="1">
    <location>
        <begin position="891"/>
        <end position="904"/>
    </location>
</feature>
<feature type="compositionally biased region" description="Basic and acidic residues" evidence="1">
    <location>
        <begin position="354"/>
        <end position="368"/>
    </location>
</feature>
<feature type="compositionally biased region" description="Basic and acidic residues" evidence="1">
    <location>
        <begin position="407"/>
        <end position="424"/>
    </location>
</feature>
<feature type="compositionally biased region" description="Polar residues" evidence="1">
    <location>
        <begin position="264"/>
        <end position="308"/>
    </location>
</feature>
<evidence type="ECO:0000313" key="3">
    <source>
        <dbReference type="Proteomes" id="UP001164746"/>
    </source>
</evidence>
<feature type="compositionally biased region" description="Basic and acidic residues" evidence="1">
    <location>
        <begin position="48"/>
        <end position="58"/>
    </location>
</feature>
<feature type="compositionally biased region" description="Acidic residues" evidence="1">
    <location>
        <begin position="183"/>
        <end position="194"/>
    </location>
</feature>
<feature type="compositionally biased region" description="Basic residues" evidence="1">
    <location>
        <begin position="210"/>
        <end position="221"/>
    </location>
</feature>
<evidence type="ECO:0000313" key="2">
    <source>
        <dbReference type="EMBL" id="WAR30176.1"/>
    </source>
</evidence>
<dbReference type="PANTHER" id="PTHR37915">
    <property type="match status" value="1"/>
</dbReference>
<feature type="region of interest" description="Disordered" evidence="1">
    <location>
        <begin position="891"/>
        <end position="992"/>
    </location>
</feature>
<sequence>MLFQESSKSSKKSESLKASKQPSRSLNRPFQKGGKKEAEVTIQDEGESTQKLDNKTNDGNRQPSRVSKNLDAVAEGDGTEFTNAFELDDEESWSSVPQAHIPGRFLQYRQLSVSKLRDLEDQLQVTLTKTHRKVNSLKSQFNEHKNKWESERKILIEQVEQAQKLQTDAEKEADAAMTQLEEFINEQEKLEDEEEAKRQEIIKTMSRPGTTRRKASAKREKKPPTPDEKPEAQKPDEYNDNSEELKDLMQQTDDAKDLLEKSRSLTLNPMSRETSHLTINQPDQLQKYSSNEKLAIKSPTSTSVTKSRPPTRERVTSPVAKNRSARTTATPGTLASEIPRPYSISTHQSLDGENYDHNADDSANDDKQSVMSDTSVKHKSSPRKDDRSQKSSPRKPRLQSVEDLIELSDKETQTDDLLSVEKEPITGNTEEEVRISSAKSRASLRSQFKSRLDETRHAVETRKTHSPVITVPAQKSVDDELIIESDDEDDLPIPDDLKEEALMREDTLDAASPPPGKRVSRQVSLASSEVSQIINNVIQNDRGPVVSSLMMGMTRDNTQRSMMREKSGITDGMQTTRHSQRSMSEDAKRYEEQQQRNVVAMMEMQDTINHLQRELSALGKQGNRPMSESVSTAAQQLPESAIMFTRLDSERNAKIMKRAVNEEKLDPNKYKEAVVQMDEYVSLPAQRLSHLVRKYVHHVRMKEIESNVQKSQSLNENVFEVFDKMEALQNQRAKRWADKMDEMGMDRYRLANMLMETLDSIEQDCGIFLIKPMYSYRGREPKERFGGKISRPFRPHRTLSPLRDSHSAYAPAPTPASNVRPPRVQRRDDSQMSDSQTGGGGFMMGNVNTPRILELDINRMMIGQNTISAQVGSQGLSNDRLVNATNTNLRSYMTVNRPGQSSVAKSDRPRSGSRTSPILSTSPTSLSGSRRVRMSAEGDLPVMSSAPPLPPIGRQQSHDGKKSTSGTIPIGNEVPDSPPGSSLRQSPPGAEE</sequence>
<evidence type="ECO:0000256" key="1">
    <source>
        <dbReference type="SAM" id="MobiDB-lite"/>
    </source>
</evidence>
<feature type="compositionally biased region" description="Basic and acidic residues" evidence="1">
    <location>
        <begin position="222"/>
        <end position="263"/>
    </location>
</feature>
<reference evidence="2" key="1">
    <citation type="submission" date="2022-11" db="EMBL/GenBank/DDBJ databases">
        <title>Centuries of genome instability and evolution in soft-shell clam transmissible cancer (bioRxiv).</title>
        <authorList>
            <person name="Hart S.F.M."/>
            <person name="Yonemitsu M.A."/>
            <person name="Giersch R.M."/>
            <person name="Beal B.F."/>
            <person name="Arriagada G."/>
            <person name="Davis B.W."/>
            <person name="Ostrander E.A."/>
            <person name="Goff S.P."/>
            <person name="Metzger M.J."/>
        </authorList>
    </citation>
    <scope>NUCLEOTIDE SEQUENCE</scope>
    <source>
        <strain evidence="2">MELC-2E11</strain>
        <tissue evidence="2">Siphon/mantle</tissue>
    </source>
</reference>
<accession>A0ABY7GG82</accession>
<protein>
    <submittedName>
        <fullName evidence="2">Uncharacterized protein</fullName>
    </submittedName>
</protein>
<feature type="region of interest" description="Disordered" evidence="1">
    <location>
        <begin position="162"/>
        <end position="449"/>
    </location>
</feature>
<dbReference type="EMBL" id="CP111027">
    <property type="protein sequence ID" value="WAR30176.1"/>
    <property type="molecule type" value="Genomic_DNA"/>
</dbReference>
<dbReference type="PANTHER" id="PTHR37915:SF3">
    <property type="match status" value="1"/>
</dbReference>
<feature type="compositionally biased region" description="Polar residues" evidence="1">
    <location>
        <begin position="437"/>
        <end position="449"/>
    </location>
</feature>
<gene>
    <name evidence="2" type="ORF">MAR_003744</name>
</gene>
<feature type="region of interest" description="Disordered" evidence="1">
    <location>
        <begin position="784"/>
        <end position="847"/>
    </location>
</feature>
<proteinExistence type="predicted"/>
<organism evidence="2 3">
    <name type="scientific">Mya arenaria</name>
    <name type="common">Soft-shell clam</name>
    <dbReference type="NCBI Taxonomy" id="6604"/>
    <lineage>
        <taxon>Eukaryota</taxon>
        <taxon>Metazoa</taxon>
        <taxon>Spiralia</taxon>
        <taxon>Lophotrochozoa</taxon>
        <taxon>Mollusca</taxon>
        <taxon>Bivalvia</taxon>
        <taxon>Autobranchia</taxon>
        <taxon>Heteroconchia</taxon>
        <taxon>Euheterodonta</taxon>
        <taxon>Imparidentia</taxon>
        <taxon>Neoheterodontei</taxon>
        <taxon>Myida</taxon>
        <taxon>Myoidea</taxon>
        <taxon>Myidae</taxon>
        <taxon>Mya</taxon>
    </lineage>
</organism>
<keyword evidence="3" id="KW-1185">Reference proteome</keyword>
<feature type="region of interest" description="Disordered" evidence="1">
    <location>
        <begin position="1"/>
        <end position="77"/>
    </location>
</feature>
<dbReference type="Proteomes" id="UP001164746">
    <property type="component" value="Chromosome 16"/>
</dbReference>
<name>A0ABY7GG82_MYAAR</name>
<feature type="compositionally biased region" description="Low complexity" evidence="1">
    <location>
        <begin position="913"/>
        <end position="929"/>
    </location>
</feature>